<dbReference type="EMBL" id="JASCZI010090905">
    <property type="protein sequence ID" value="MED6147672.1"/>
    <property type="molecule type" value="Genomic_DNA"/>
</dbReference>
<dbReference type="SMART" id="SM00360">
    <property type="entry name" value="RRM"/>
    <property type="match status" value="1"/>
</dbReference>
<evidence type="ECO:0000259" key="2">
    <source>
        <dbReference type="PROSITE" id="PS50102"/>
    </source>
</evidence>
<dbReference type="InterPro" id="IPR012677">
    <property type="entry name" value="Nucleotide-bd_a/b_plait_sf"/>
</dbReference>
<accession>A0ABU6TG12</accession>
<evidence type="ECO:0000313" key="4">
    <source>
        <dbReference type="Proteomes" id="UP001341840"/>
    </source>
</evidence>
<evidence type="ECO:0000313" key="3">
    <source>
        <dbReference type="EMBL" id="MED6147672.1"/>
    </source>
</evidence>
<reference evidence="3 4" key="1">
    <citation type="journal article" date="2023" name="Plants (Basel)">
        <title>Bridging the Gap: Combining Genomics and Transcriptomics Approaches to Understand Stylosanthes scabra, an Orphan Legume from the Brazilian Caatinga.</title>
        <authorList>
            <person name="Ferreira-Neto J.R.C."/>
            <person name="da Silva M.D."/>
            <person name="Binneck E."/>
            <person name="de Melo N.F."/>
            <person name="da Silva R.H."/>
            <person name="de Melo A.L.T.M."/>
            <person name="Pandolfi V."/>
            <person name="Bustamante F.O."/>
            <person name="Brasileiro-Vidal A.C."/>
            <person name="Benko-Iseppon A.M."/>
        </authorList>
    </citation>
    <scope>NUCLEOTIDE SEQUENCE [LARGE SCALE GENOMIC DNA]</scope>
    <source>
        <tissue evidence="3">Leaves</tissue>
    </source>
</reference>
<organism evidence="3 4">
    <name type="scientific">Stylosanthes scabra</name>
    <dbReference type="NCBI Taxonomy" id="79078"/>
    <lineage>
        <taxon>Eukaryota</taxon>
        <taxon>Viridiplantae</taxon>
        <taxon>Streptophyta</taxon>
        <taxon>Embryophyta</taxon>
        <taxon>Tracheophyta</taxon>
        <taxon>Spermatophyta</taxon>
        <taxon>Magnoliopsida</taxon>
        <taxon>eudicotyledons</taxon>
        <taxon>Gunneridae</taxon>
        <taxon>Pentapetalae</taxon>
        <taxon>rosids</taxon>
        <taxon>fabids</taxon>
        <taxon>Fabales</taxon>
        <taxon>Fabaceae</taxon>
        <taxon>Papilionoideae</taxon>
        <taxon>50 kb inversion clade</taxon>
        <taxon>dalbergioids sensu lato</taxon>
        <taxon>Dalbergieae</taxon>
        <taxon>Pterocarpus clade</taxon>
        <taxon>Stylosanthes</taxon>
    </lineage>
</organism>
<dbReference type="CDD" id="cd00590">
    <property type="entry name" value="RRM_SF"/>
    <property type="match status" value="1"/>
</dbReference>
<dbReference type="Pfam" id="PF00076">
    <property type="entry name" value="RRM_1"/>
    <property type="match status" value="1"/>
</dbReference>
<proteinExistence type="predicted"/>
<dbReference type="PROSITE" id="PS50102">
    <property type="entry name" value="RRM"/>
    <property type="match status" value="1"/>
</dbReference>
<keyword evidence="4" id="KW-1185">Reference proteome</keyword>
<dbReference type="SUPFAM" id="SSF54928">
    <property type="entry name" value="RNA-binding domain, RBD"/>
    <property type="match status" value="1"/>
</dbReference>
<dbReference type="InterPro" id="IPR000504">
    <property type="entry name" value="RRM_dom"/>
</dbReference>
<feature type="domain" description="RRM" evidence="2">
    <location>
        <begin position="9"/>
        <end position="87"/>
    </location>
</feature>
<dbReference type="InterPro" id="IPR035979">
    <property type="entry name" value="RBD_domain_sf"/>
</dbReference>
<gene>
    <name evidence="3" type="ORF">PIB30_045981</name>
</gene>
<comment type="caution">
    <text evidence="3">The sequence shown here is derived from an EMBL/GenBank/DDBJ whole genome shotgun (WGS) entry which is preliminary data.</text>
</comment>
<dbReference type="Proteomes" id="UP001341840">
    <property type="component" value="Unassembled WGS sequence"/>
</dbReference>
<protein>
    <recommendedName>
        <fullName evidence="2">RRM domain-containing protein</fullName>
    </recommendedName>
</protein>
<dbReference type="Gene3D" id="3.30.70.330">
    <property type="match status" value="1"/>
</dbReference>
<keyword evidence="1" id="KW-0694">RNA-binding</keyword>
<evidence type="ECO:0000256" key="1">
    <source>
        <dbReference type="PROSITE-ProRule" id="PRU00176"/>
    </source>
</evidence>
<name>A0ABU6TG12_9FABA</name>
<sequence length="195" mass="22886">MEPRSNSPHTIFVDNLPPEVSKRALYKEFGKDGFFLDVFIARKERRNMNSPFAFIRYHAYGGALRAINRLNGTLWCDAKLFVTLSEYGREANGENRRHNTETLPIKREIWMPRRVEANKPGQHDYECVEPRKDPHPVVTDQKKEIEVVWTEEQNRDCREACWVFTCLLTFDSPEIKDEALNSSLLQMTFDEIKPH</sequence>